<accession>A0A8K0TGW8</accession>
<evidence type="ECO:0000313" key="2">
    <source>
        <dbReference type="EMBL" id="KAH7362492.1"/>
    </source>
</evidence>
<feature type="domain" description="Peptidase S33 tripeptidyl aminopeptidase-like C-terminal" evidence="1">
    <location>
        <begin position="188"/>
        <end position="269"/>
    </location>
</feature>
<proteinExistence type="predicted"/>
<dbReference type="Proteomes" id="UP000813385">
    <property type="component" value="Unassembled WGS sequence"/>
</dbReference>
<organism evidence="2 3">
    <name type="scientific">Plectosphaerella cucumerina</name>
    <dbReference type="NCBI Taxonomy" id="40658"/>
    <lineage>
        <taxon>Eukaryota</taxon>
        <taxon>Fungi</taxon>
        <taxon>Dikarya</taxon>
        <taxon>Ascomycota</taxon>
        <taxon>Pezizomycotina</taxon>
        <taxon>Sordariomycetes</taxon>
        <taxon>Hypocreomycetidae</taxon>
        <taxon>Glomerellales</taxon>
        <taxon>Plectosphaerellaceae</taxon>
        <taxon>Plectosphaerella</taxon>
    </lineage>
</organism>
<comment type="caution">
    <text evidence="2">The sequence shown here is derived from an EMBL/GenBank/DDBJ whole genome shotgun (WGS) entry which is preliminary data.</text>
</comment>
<dbReference type="InterPro" id="IPR013595">
    <property type="entry name" value="Pept_S33_TAP-like_C"/>
</dbReference>
<protein>
    <recommendedName>
        <fullName evidence="1">Peptidase S33 tripeptidyl aminopeptidase-like C-terminal domain-containing protein</fullName>
    </recommendedName>
</protein>
<name>A0A8K0TGW8_9PEZI</name>
<dbReference type="EMBL" id="JAGPXD010000003">
    <property type="protein sequence ID" value="KAH7362492.1"/>
    <property type="molecule type" value="Genomic_DNA"/>
</dbReference>
<evidence type="ECO:0000313" key="3">
    <source>
        <dbReference type="Proteomes" id="UP000813385"/>
    </source>
</evidence>
<evidence type="ECO:0000259" key="1">
    <source>
        <dbReference type="Pfam" id="PF08386"/>
    </source>
</evidence>
<sequence length="305" mass="33362">MLQMIDKADEERRRRNEMLARDGDKVKPMPQYVGHSDGSAELECQYGRHRGRHRPRIRGILEKVLPLHLPSNSAPSDIKARIDGAIVDLDSHTSSVILDSQIHLTRSKSLRSAVLNLHMAYLPTEPPDLGVKLITAIVEGDYSDAVATMSPEAINTTGSIRFAPLTEVGAIIRCLDLQTPVRPLGIAWAGAWAIMSLRCAGFTLKPAYDLNGAFGSQSTNAPLLLMSSRTDSVTPLSGAWAMSRQHLNSSVVVSELSGHDPLWPPSECLLDAQGITSPMAPCRSMGQCALLIRLRMRGETWRGLR</sequence>
<keyword evidence="3" id="KW-1185">Reference proteome</keyword>
<gene>
    <name evidence="2" type="ORF">B0T11DRAFT_297910</name>
</gene>
<dbReference type="AlphaFoldDB" id="A0A8K0TGW8"/>
<dbReference type="OrthoDB" id="10524458at2759"/>
<reference evidence="2" key="1">
    <citation type="journal article" date="2021" name="Nat. Commun.">
        <title>Genetic determinants of endophytism in the Arabidopsis root mycobiome.</title>
        <authorList>
            <person name="Mesny F."/>
            <person name="Miyauchi S."/>
            <person name="Thiergart T."/>
            <person name="Pickel B."/>
            <person name="Atanasova L."/>
            <person name="Karlsson M."/>
            <person name="Huettel B."/>
            <person name="Barry K.W."/>
            <person name="Haridas S."/>
            <person name="Chen C."/>
            <person name="Bauer D."/>
            <person name="Andreopoulos W."/>
            <person name="Pangilinan J."/>
            <person name="LaButti K."/>
            <person name="Riley R."/>
            <person name="Lipzen A."/>
            <person name="Clum A."/>
            <person name="Drula E."/>
            <person name="Henrissat B."/>
            <person name="Kohler A."/>
            <person name="Grigoriev I.V."/>
            <person name="Martin F.M."/>
            <person name="Hacquard S."/>
        </authorList>
    </citation>
    <scope>NUCLEOTIDE SEQUENCE</scope>
    <source>
        <strain evidence="2">MPI-CAGE-AT-0016</strain>
    </source>
</reference>
<dbReference type="Pfam" id="PF08386">
    <property type="entry name" value="Abhydrolase_4"/>
    <property type="match status" value="1"/>
</dbReference>